<dbReference type="RefSeq" id="XP_025360691.1">
    <property type="nucleotide sequence ID" value="XM_025504787.1"/>
</dbReference>
<feature type="chain" id="PRO_5016449654" evidence="2">
    <location>
        <begin position="22"/>
        <end position="144"/>
    </location>
</feature>
<proteinExistence type="predicted"/>
<feature type="region of interest" description="Disordered" evidence="1">
    <location>
        <begin position="32"/>
        <end position="93"/>
    </location>
</feature>
<dbReference type="OrthoDB" id="2556183at2759"/>
<evidence type="ECO:0000313" key="3">
    <source>
        <dbReference type="EMBL" id="PWN26079.1"/>
    </source>
</evidence>
<keyword evidence="4" id="KW-1185">Reference proteome</keyword>
<dbReference type="GeneID" id="37026610"/>
<name>A0A316ULG0_9BASI</name>
<reference evidence="3 4" key="1">
    <citation type="journal article" date="2018" name="Mol. Biol. Evol.">
        <title>Broad Genomic Sampling Reveals a Smut Pathogenic Ancestry of the Fungal Clade Ustilaginomycotina.</title>
        <authorList>
            <person name="Kijpornyongpan T."/>
            <person name="Mondo S.J."/>
            <person name="Barry K."/>
            <person name="Sandor L."/>
            <person name="Lee J."/>
            <person name="Lipzen A."/>
            <person name="Pangilinan J."/>
            <person name="LaButti K."/>
            <person name="Hainaut M."/>
            <person name="Henrissat B."/>
            <person name="Grigoriev I.V."/>
            <person name="Spatafora J.W."/>
            <person name="Aime M.C."/>
        </authorList>
    </citation>
    <scope>NUCLEOTIDE SEQUENCE [LARGE SCALE GENOMIC DNA]</scope>
    <source>
        <strain evidence="3 4">MCA 5214</strain>
    </source>
</reference>
<dbReference type="AlphaFoldDB" id="A0A316ULG0"/>
<protein>
    <submittedName>
        <fullName evidence="3">Uncharacterized protein</fullName>
    </submittedName>
</protein>
<feature type="signal peptide" evidence="2">
    <location>
        <begin position="1"/>
        <end position="21"/>
    </location>
</feature>
<accession>A0A316ULG0</accession>
<dbReference type="Proteomes" id="UP000245884">
    <property type="component" value="Unassembled WGS sequence"/>
</dbReference>
<feature type="compositionally biased region" description="Gly residues" evidence="1">
    <location>
        <begin position="56"/>
        <end position="67"/>
    </location>
</feature>
<keyword evidence="2" id="KW-0732">Signal</keyword>
<evidence type="ECO:0000313" key="4">
    <source>
        <dbReference type="Proteomes" id="UP000245884"/>
    </source>
</evidence>
<organism evidence="3 4">
    <name type="scientific">Jaminaea rosea</name>
    <dbReference type="NCBI Taxonomy" id="1569628"/>
    <lineage>
        <taxon>Eukaryota</taxon>
        <taxon>Fungi</taxon>
        <taxon>Dikarya</taxon>
        <taxon>Basidiomycota</taxon>
        <taxon>Ustilaginomycotina</taxon>
        <taxon>Exobasidiomycetes</taxon>
        <taxon>Microstromatales</taxon>
        <taxon>Microstromatales incertae sedis</taxon>
        <taxon>Jaminaea</taxon>
    </lineage>
</organism>
<evidence type="ECO:0000256" key="2">
    <source>
        <dbReference type="SAM" id="SignalP"/>
    </source>
</evidence>
<gene>
    <name evidence="3" type="ORF">BDZ90DRAFT_228055</name>
</gene>
<feature type="compositionally biased region" description="Polar residues" evidence="1">
    <location>
        <begin position="70"/>
        <end position="89"/>
    </location>
</feature>
<dbReference type="EMBL" id="KZ819673">
    <property type="protein sequence ID" value="PWN26079.1"/>
    <property type="molecule type" value="Genomic_DNA"/>
</dbReference>
<evidence type="ECO:0000256" key="1">
    <source>
        <dbReference type="SAM" id="MobiDB-lite"/>
    </source>
</evidence>
<sequence>MRTSLLVVALATLLSASAVVATEVAAAPFEQREASPVAARDAVPTPFELERRQNGAGLGGGAGGGGDDLTSATGLQTISGYTPPQSTEIPSPVVSSGRILATNQIPGFNTSQSSGAEGFGMAAAGGHAVAALGGLAAGAAYLLF</sequence>